<evidence type="ECO:0000313" key="2">
    <source>
        <dbReference type="Proteomes" id="UP000317178"/>
    </source>
</evidence>
<sequence length="63" mass="7258">MLREVVLQKSKQDNKYAVLTERYARSRYDSLNSDSRQPCPDDGRVHCLTCSVDGGFPSHWKRG</sequence>
<evidence type="ECO:0000313" key="1">
    <source>
        <dbReference type="EMBL" id="QDU78992.1"/>
    </source>
</evidence>
<dbReference type="KEGG" id="plon:Pla110_06960"/>
<accession>A0A518CIF0</accession>
<organism evidence="1 2">
    <name type="scientific">Polystyrenella longa</name>
    <dbReference type="NCBI Taxonomy" id="2528007"/>
    <lineage>
        <taxon>Bacteria</taxon>
        <taxon>Pseudomonadati</taxon>
        <taxon>Planctomycetota</taxon>
        <taxon>Planctomycetia</taxon>
        <taxon>Planctomycetales</taxon>
        <taxon>Planctomycetaceae</taxon>
        <taxon>Polystyrenella</taxon>
    </lineage>
</organism>
<dbReference type="EMBL" id="CP036281">
    <property type="protein sequence ID" value="QDU78992.1"/>
    <property type="molecule type" value="Genomic_DNA"/>
</dbReference>
<gene>
    <name evidence="1" type="ORF">Pla110_06960</name>
</gene>
<proteinExistence type="predicted"/>
<dbReference type="Proteomes" id="UP000317178">
    <property type="component" value="Chromosome"/>
</dbReference>
<protein>
    <submittedName>
        <fullName evidence="1">Uncharacterized protein</fullName>
    </submittedName>
</protein>
<name>A0A518CIF0_9PLAN</name>
<dbReference type="AlphaFoldDB" id="A0A518CIF0"/>
<reference evidence="1 2" key="1">
    <citation type="submission" date="2019-02" db="EMBL/GenBank/DDBJ databases">
        <title>Deep-cultivation of Planctomycetes and their phenomic and genomic characterization uncovers novel biology.</title>
        <authorList>
            <person name="Wiegand S."/>
            <person name="Jogler M."/>
            <person name="Boedeker C."/>
            <person name="Pinto D."/>
            <person name="Vollmers J."/>
            <person name="Rivas-Marin E."/>
            <person name="Kohn T."/>
            <person name="Peeters S.H."/>
            <person name="Heuer A."/>
            <person name="Rast P."/>
            <person name="Oberbeckmann S."/>
            <person name="Bunk B."/>
            <person name="Jeske O."/>
            <person name="Meyerdierks A."/>
            <person name="Storesund J.E."/>
            <person name="Kallscheuer N."/>
            <person name="Luecker S."/>
            <person name="Lage O.M."/>
            <person name="Pohl T."/>
            <person name="Merkel B.J."/>
            <person name="Hornburger P."/>
            <person name="Mueller R.-W."/>
            <person name="Bruemmer F."/>
            <person name="Labrenz M."/>
            <person name="Spormann A.M."/>
            <person name="Op den Camp H."/>
            <person name="Overmann J."/>
            <person name="Amann R."/>
            <person name="Jetten M.S.M."/>
            <person name="Mascher T."/>
            <person name="Medema M.H."/>
            <person name="Devos D.P."/>
            <person name="Kaster A.-K."/>
            <person name="Ovreas L."/>
            <person name="Rohde M."/>
            <person name="Galperin M.Y."/>
            <person name="Jogler C."/>
        </authorList>
    </citation>
    <scope>NUCLEOTIDE SEQUENCE [LARGE SCALE GENOMIC DNA]</scope>
    <source>
        <strain evidence="1 2">Pla110</strain>
    </source>
</reference>
<keyword evidence="2" id="KW-1185">Reference proteome</keyword>